<dbReference type="NCBIfam" id="TIGR00383">
    <property type="entry name" value="corA"/>
    <property type="match status" value="1"/>
</dbReference>
<sequence>MSMTIKYQTAKQKLQQVDQIETIPKDATLIWCDFSEPTAADNEILQSYFNFNKLEIDDTVNGTPRAKYKAYDTYQYIVFHSVTHDNTIKALNLFIKDNMLITYHHKPFAILSDVEQLITEHFQPDLDTSDLVLHILDKMVDSYFKPITEIEDKVYAFEDHQVDESTNKTVMDKVYKIRSQIIQIKRIIYPMRELVDDLKESHILLVDNKNHMYIQHIDDHLIKQVNILKIAQEMTNEIRDNYSSYTSYKMNSVMQVLTLVSVIFLPLTLVTGIYGMNFTNMPELKWHYGYYMVLCLMLLISIACIIYFKRKKWF</sequence>
<feature type="transmembrane region" description="Helical" evidence="12">
    <location>
        <begin position="288"/>
        <end position="308"/>
    </location>
</feature>
<keyword evidence="3 12" id="KW-0813">Transport</keyword>
<dbReference type="AlphaFoldDB" id="A0A418HQM7"/>
<dbReference type="GO" id="GO:0005886">
    <property type="term" value="C:plasma membrane"/>
    <property type="evidence" value="ECO:0007669"/>
    <property type="project" value="UniProtKB-SubCell"/>
</dbReference>
<dbReference type="GO" id="GO:0015087">
    <property type="term" value="F:cobalt ion transmembrane transporter activity"/>
    <property type="evidence" value="ECO:0007669"/>
    <property type="project" value="UniProtKB-UniRule"/>
</dbReference>
<dbReference type="CDD" id="cd12831">
    <property type="entry name" value="TmCorA-like_u2"/>
    <property type="match status" value="1"/>
</dbReference>
<dbReference type="Proteomes" id="UP000283576">
    <property type="component" value="Unassembled WGS sequence"/>
</dbReference>
<accession>A0A418HQM7</accession>
<proteinExistence type="inferred from homology"/>
<dbReference type="InterPro" id="IPR045863">
    <property type="entry name" value="CorA_TM1_TM2"/>
</dbReference>
<gene>
    <name evidence="12 13" type="primary">corA</name>
    <name evidence="13" type="ORF">BUZ01_04925</name>
</gene>
<dbReference type="Gene3D" id="3.30.460.20">
    <property type="entry name" value="CorA soluble domain-like"/>
    <property type="match status" value="1"/>
</dbReference>
<protein>
    <recommendedName>
        <fullName evidence="12">Magnesium transport protein CorA</fullName>
    </recommendedName>
</protein>
<keyword evidence="8 12" id="KW-0406">Ion transport</keyword>
<evidence type="ECO:0000256" key="3">
    <source>
        <dbReference type="ARBA" id="ARBA00022448"/>
    </source>
</evidence>
<keyword evidence="7 12" id="KW-1133">Transmembrane helix</keyword>
<dbReference type="InterPro" id="IPR002523">
    <property type="entry name" value="MgTranspt_CorA/ZnTranspt_ZntB"/>
</dbReference>
<keyword evidence="5 12" id="KW-0812">Transmembrane</keyword>
<evidence type="ECO:0000256" key="11">
    <source>
        <dbReference type="ARBA" id="ARBA00045497"/>
    </source>
</evidence>
<evidence type="ECO:0000256" key="5">
    <source>
        <dbReference type="ARBA" id="ARBA00022692"/>
    </source>
</evidence>
<evidence type="ECO:0000256" key="9">
    <source>
        <dbReference type="ARBA" id="ARBA00023136"/>
    </source>
</evidence>
<dbReference type="PANTHER" id="PTHR46494:SF1">
    <property type="entry name" value="CORA FAMILY METAL ION TRANSPORTER (EUROFUNG)"/>
    <property type="match status" value="1"/>
</dbReference>
<dbReference type="GO" id="GO:0015095">
    <property type="term" value="F:magnesium ion transmembrane transporter activity"/>
    <property type="evidence" value="ECO:0007669"/>
    <property type="project" value="UniProtKB-UniRule"/>
</dbReference>
<comment type="subcellular location">
    <subcellularLocation>
        <location evidence="1">Cell membrane</location>
        <topology evidence="1">Multi-pass membrane protein</topology>
    </subcellularLocation>
    <subcellularLocation>
        <location evidence="12">Membrane</location>
        <topology evidence="12">Multi-pass membrane protein</topology>
    </subcellularLocation>
</comment>
<dbReference type="SUPFAM" id="SSF143865">
    <property type="entry name" value="CorA soluble domain-like"/>
    <property type="match status" value="1"/>
</dbReference>
<evidence type="ECO:0000313" key="13">
    <source>
        <dbReference type="EMBL" id="RIL43975.1"/>
    </source>
</evidence>
<evidence type="ECO:0000256" key="2">
    <source>
        <dbReference type="ARBA" id="ARBA00009765"/>
    </source>
</evidence>
<comment type="similarity">
    <text evidence="2 12">Belongs to the CorA metal ion transporter (MIT) (TC 1.A.35) family.</text>
</comment>
<comment type="catalytic activity">
    <reaction evidence="10">
        <text>Mg(2+)(in) = Mg(2+)(out)</text>
        <dbReference type="Rhea" id="RHEA:29827"/>
        <dbReference type="ChEBI" id="CHEBI:18420"/>
    </reaction>
</comment>
<evidence type="ECO:0000256" key="7">
    <source>
        <dbReference type="ARBA" id="ARBA00022989"/>
    </source>
</evidence>
<dbReference type="PANTHER" id="PTHR46494">
    <property type="entry name" value="CORA FAMILY METAL ION TRANSPORTER (EUROFUNG)"/>
    <property type="match status" value="1"/>
</dbReference>
<evidence type="ECO:0000256" key="12">
    <source>
        <dbReference type="RuleBase" id="RU362010"/>
    </source>
</evidence>
<dbReference type="InterPro" id="IPR004488">
    <property type="entry name" value="Mg/Co-transport_prot_CorA"/>
</dbReference>
<reference evidence="13 14" key="1">
    <citation type="journal article" date="2016" name="Front. Microbiol.">
        <title>Comprehensive Phylogenetic Analysis of Bovine Non-aureus Staphylococci Species Based on Whole-Genome Sequencing.</title>
        <authorList>
            <person name="Naushad S."/>
            <person name="Barkema H.W."/>
            <person name="Luby C."/>
            <person name="Condas L.A."/>
            <person name="Nobrega D.B."/>
            <person name="Carson D.A."/>
            <person name="De Buck J."/>
        </authorList>
    </citation>
    <scope>NUCLEOTIDE SEQUENCE [LARGE SCALE GENOMIC DNA]</scope>
    <source>
        <strain evidence="13 14">SNUC 1388</strain>
    </source>
</reference>
<keyword evidence="4 12" id="KW-1003">Cell membrane</keyword>
<evidence type="ECO:0000256" key="10">
    <source>
        <dbReference type="ARBA" id="ARBA00034269"/>
    </source>
</evidence>
<keyword evidence="9 12" id="KW-0472">Membrane</keyword>
<dbReference type="GO" id="GO:0050897">
    <property type="term" value="F:cobalt ion binding"/>
    <property type="evidence" value="ECO:0007669"/>
    <property type="project" value="TreeGrafter"/>
</dbReference>
<name>A0A418HQM7_STAGA</name>
<dbReference type="InterPro" id="IPR045861">
    <property type="entry name" value="CorA_cytoplasmic_dom"/>
</dbReference>
<dbReference type="SUPFAM" id="SSF144083">
    <property type="entry name" value="Magnesium transport protein CorA, transmembrane region"/>
    <property type="match status" value="1"/>
</dbReference>
<dbReference type="EMBL" id="QXRZ01000002">
    <property type="protein sequence ID" value="RIL43975.1"/>
    <property type="molecule type" value="Genomic_DNA"/>
</dbReference>
<dbReference type="Pfam" id="PF01544">
    <property type="entry name" value="CorA"/>
    <property type="match status" value="1"/>
</dbReference>
<dbReference type="Gene3D" id="1.20.58.340">
    <property type="entry name" value="Magnesium transport protein CorA, transmembrane region"/>
    <property type="match status" value="2"/>
</dbReference>
<organism evidence="13 14">
    <name type="scientific">Staphylococcus gallinarum</name>
    <dbReference type="NCBI Taxonomy" id="1293"/>
    <lineage>
        <taxon>Bacteria</taxon>
        <taxon>Bacillati</taxon>
        <taxon>Bacillota</taxon>
        <taxon>Bacilli</taxon>
        <taxon>Bacillales</taxon>
        <taxon>Staphylococcaceae</taxon>
        <taxon>Staphylococcus</taxon>
    </lineage>
</organism>
<evidence type="ECO:0000256" key="6">
    <source>
        <dbReference type="ARBA" id="ARBA00022842"/>
    </source>
</evidence>
<evidence type="ECO:0000256" key="1">
    <source>
        <dbReference type="ARBA" id="ARBA00004651"/>
    </source>
</evidence>
<evidence type="ECO:0000256" key="8">
    <source>
        <dbReference type="ARBA" id="ARBA00023065"/>
    </source>
</evidence>
<feature type="transmembrane region" description="Helical" evidence="12">
    <location>
        <begin position="256"/>
        <end position="276"/>
    </location>
</feature>
<evidence type="ECO:0000313" key="14">
    <source>
        <dbReference type="Proteomes" id="UP000283576"/>
    </source>
</evidence>
<dbReference type="RefSeq" id="WP_107527399.1">
    <property type="nucleotide sequence ID" value="NZ_JAIBNU010000003.1"/>
</dbReference>
<keyword evidence="6 12" id="KW-0460">Magnesium</keyword>
<dbReference type="GO" id="GO:0000287">
    <property type="term" value="F:magnesium ion binding"/>
    <property type="evidence" value="ECO:0007669"/>
    <property type="project" value="TreeGrafter"/>
</dbReference>
<comment type="function">
    <text evidence="11">Mediates influx of magnesium ions. Alternates between open and closed states. Activated by low cytoplasmic Mg(2+) levels. Inactive when cytoplasmic Mg(2+) levels are high.</text>
</comment>
<dbReference type="FunFam" id="1.20.58.340:FF:000004">
    <property type="entry name" value="Magnesium transport protein CorA"/>
    <property type="match status" value="1"/>
</dbReference>
<comment type="caution">
    <text evidence="13">The sequence shown here is derived from an EMBL/GenBank/DDBJ whole genome shotgun (WGS) entry which is preliminary data.</text>
</comment>
<evidence type="ECO:0000256" key="4">
    <source>
        <dbReference type="ARBA" id="ARBA00022475"/>
    </source>
</evidence>